<organism evidence="1 2">
    <name type="scientific">Lichenibacterium minor</name>
    <dbReference type="NCBI Taxonomy" id="2316528"/>
    <lineage>
        <taxon>Bacteria</taxon>
        <taxon>Pseudomonadati</taxon>
        <taxon>Pseudomonadota</taxon>
        <taxon>Alphaproteobacteria</taxon>
        <taxon>Hyphomicrobiales</taxon>
        <taxon>Lichenihabitantaceae</taxon>
        <taxon>Lichenibacterium</taxon>
    </lineage>
</organism>
<sequence length="265" mass="27981">MATASNDVISVDPAPAYSGGTFAITGHASSPSGVQSVIFQGFGKTGQTTLGTTSVDANGNFSFQLPVAGTSYDNIRTTEKNNTGAEKVAQIEFSLDGQWSGSPPIAASDEEFTNLGARTQTFYLRADGSVREQDTYGLESREQTRRVNNDDGSNAISIMAGGVTVPTFQYDTIQNSAQPSNTFVFDPGHGLDIVKQFRGNGADHDTLSFKGSDFGNDIATVLANTHQYRGVGTYIVDPVSGDAVRLTNVSKAELAVNTGDITFHA</sequence>
<comment type="caution">
    <text evidence="1">The sequence shown here is derived from an EMBL/GenBank/DDBJ whole genome shotgun (WGS) entry which is preliminary data.</text>
</comment>
<proteinExistence type="predicted"/>
<protein>
    <submittedName>
        <fullName evidence="1">Uncharacterized protein</fullName>
    </submittedName>
</protein>
<dbReference type="OrthoDB" id="8256393at2"/>
<accession>A0A4Q2TXK9</accession>
<dbReference type="EMBL" id="QYBB01000102">
    <property type="protein sequence ID" value="RYC28842.1"/>
    <property type="molecule type" value="Genomic_DNA"/>
</dbReference>
<dbReference type="RefSeq" id="WP_129230085.1">
    <property type="nucleotide sequence ID" value="NZ_QYBB01000102.1"/>
</dbReference>
<evidence type="ECO:0000313" key="2">
    <source>
        <dbReference type="Proteomes" id="UP000290759"/>
    </source>
</evidence>
<keyword evidence="2" id="KW-1185">Reference proteome</keyword>
<dbReference type="Proteomes" id="UP000290759">
    <property type="component" value="Unassembled WGS sequence"/>
</dbReference>
<gene>
    <name evidence="1" type="ORF">D3273_27140</name>
</gene>
<reference evidence="1 2" key="1">
    <citation type="submission" date="2018-12" db="EMBL/GenBank/DDBJ databases">
        <authorList>
            <person name="Grouzdev D.S."/>
            <person name="Krutkina M.S."/>
        </authorList>
    </citation>
    <scope>NUCLEOTIDE SEQUENCE [LARGE SCALE GENOMIC DNA]</scope>
    <source>
        <strain evidence="1 2">RmlP026</strain>
    </source>
</reference>
<reference evidence="1 2" key="2">
    <citation type="submission" date="2019-02" db="EMBL/GenBank/DDBJ databases">
        <title>'Lichenibacterium ramalinii' gen. nov. sp. nov., 'Lichenibacterium minor' gen. nov. sp. nov.</title>
        <authorList>
            <person name="Pankratov T."/>
        </authorList>
    </citation>
    <scope>NUCLEOTIDE SEQUENCE [LARGE SCALE GENOMIC DNA]</scope>
    <source>
        <strain evidence="1 2">RmlP026</strain>
    </source>
</reference>
<name>A0A4Q2TXK9_9HYPH</name>
<evidence type="ECO:0000313" key="1">
    <source>
        <dbReference type="EMBL" id="RYC28842.1"/>
    </source>
</evidence>
<dbReference type="AlphaFoldDB" id="A0A4Q2TXK9"/>